<protein>
    <recommendedName>
        <fullName evidence="3">MICOS complex subunit MIC12</fullName>
    </recommendedName>
</protein>
<dbReference type="Proteomes" id="UP000765509">
    <property type="component" value="Unassembled WGS sequence"/>
</dbReference>
<sequence length="134" mass="15382">MNSLVQVAKGAVIASGSYYFSYAYITNRTQLISTSLQDLTYQFNVLEQEPGSRLKTLPLPHQSRPMSDIIKSNWNQTIQRLHWSFATPNPKIHRHFKLLQVTPKLLADKRSFGRNSKETSSFAIAYIKQLLQLL</sequence>
<comment type="caution">
    <text evidence="1">The sequence shown here is derived from an EMBL/GenBank/DDBJ whole genome shotgun (WGS) entry which is preliminary data.</text>
</comment>
<organism evidence="1 2">
    <name type="scientific">Austropuccinia psidii MF-1</name>
    <dbReference type="NCBI Taxonomy" id="1389203"/>
    <lineage>
        <taxon>Eukaryota</taxon>
        <taxon>Fungi</taxon>
        <taxon>Dikarya</taxon>
        <taxon>Basidiomycota</taxon>
        <taxon>Pucciniomycotina</taxon>
        <taxon>Pucciniomycetes</taxon>
        <taxon>Pucciniales</taxon>
        <taxon>Sphaerophragmiaceae</taxon>
        <taxon>Austropuccinia</taxon>
    </lineage>
</organism>
<gene>
    <name evidence="1" type="ORF">O181_003253</name>
</gene>
<keyword evidence="2" id="KW-1185">Reference proteome</keyword>
<dbReference type="OrthoDB" id="2495920at2759"/>
<evidence type="ECO:0008006" key="3">
    <source>
        <dbReference type="Google" id="ProtNLM"/>
    </source>
</evidence>
<evidence type="ECO:0000313" key="2">
    <source>
        <dbReference type="Proteomes" id="UP000765509"/>
    </source>
</evidence>
<proteinExistence type="predicted"/>
<name>A0A9Q3GDD6_9BASI</name>
<dbReference type="AlphaFoldDB" id="A0A9Q3GDD6"/>
<dbReference type="EMBL" id="AVOT02000579">
    <property type="protein sequence ID" value="MBW0463538.1"/>
    <property type="molecule type" value="Genomic_DNA"/>
</dbReference>
<reference evidence="1" key="1">
    <citation type="submission" date="2021-03" db="EMBL/GenBank/DDBJ databases">
        <title>Draft genome sequence of rust myrtle Austropuccinia psidii MF-1, a brazilian biotype.</title>
        <authorList>
            <person name="Quecine M.C."/>
            <person name="Pachon D.M.R."/>
            <person name="Bonatelli M.L."/>
            <person name="Correr F.H."/>
            <person name="Franceschini L.M."/>
            <person name="Leite T.F."/>
            <person name="Margarido G.R.A."/>
            <person name="Almeida C.A."/>
            <person name="Ferrarezi J.A."/>
            <person name="Labate C.A."/>
        </authorList>
    </citation>
    <scope>NUCLEOTIDE SEQUENCE</scope>
    <source>
        <strain evidence="1">MF-1</strain>
    </source>
</reference>
<accession>A0A9Q3GDD6</accession>
<evidence type="ECO:0000313" key="1">
    <source>
        <dbReference type="EMBL" id="MBW0463538.1"/>
    </source>
</evidence>